<dbReference type="Pfam" id="PF02176">
    <property type="entry name" value="zf-TRAF"/>
    <property type="match status" value="1"/>
</dbReference>
<feature type="zinc finger region" description="TRAF-type" evidence="4">
    <location>
        <begin position="78"/>
        <end position="125"/>
    </location>
</feature>
<dbReference type="STRING" id="230819.A0A5C3KTN3"/>
<evidence type="ECO:0000313" key="9">
    <source>
        <dbReference type="Proteomes" id="UP000307440"/>
    </source>
</evidence>
<feature type="domain" description="RING-type" evidence="6">
    <location>
        <begin position="17"/>
        <end position="54"/>
    </location>
</feature>
<evidence type="ECO:0000256" key="2">
    <source>
        <dbReference type="ARBA" id="ARBA00022771"/>
    </source>
</evidence>
<evidence type="ECO:0000256" key="5">
    <source>
        <dbReference type="SAM" id="MobiDB-lite"/>
    </source>
</evidence>
<accession>A0A5C3KTN3</accession>
<evidence type="ECO:0000313" key="8">
    <source>
        <dbReference type="EMBL" id="TFK23969.1"/>
    </source>
</evidence>
<dbReference type="SUPFAM" id="SSF57850">
    <property type="entry name" value="RING/U-box"/>
    <property type="match status" value="1"/>
</dbReference>
<dbReference type="PANTHER" id="PTHR10131">
    <property type="entry name" value="TNF RECEPTOR ASSOCIATED FACTOR"/>
    <property type="match status" value="1"/>
</dbReference>
<gene>
    <name evidence="8" type="ORF">FA15DRAFT_441883</name>
</gene>
<evidence type="ECO:0000256" key="3">
    <source>
        <dbReference type="ARBA" id="ARBA00022833"/>
    </source>
</evidence>
<dbReference type="GO" id="GO:0008270">
    <property type="term" value="F:zinc ion binding"/>
    <property type="evidence" value="ECO:0007669"/>
    <property type="project" value="UniProtKB-KW"/>
</dbReference>
<sequence>MQSAYKTPNLQPADLSCSYRSPFLVPTTASCSHTFCKECIVEAVNQTSRCPVDRRPLDVDDLQPADPVIRSLVGDLKVECVNKDAGCTKQMARDSLTRHLEEECVYAKVICPFDGCGVQLPLHELLEHQDLHRAAEMDDFDQQVSQPERESSRNQHKTISRSNGLGRIRRTRVIVDFINSLANHLNAASGSSRSCARSRSRSPPSGEFVWGSSTSSGHWRSDARASNPEPETPFVGESFRVCL</sequence>
<dbReference type="OrthoDB" id="2929484at2759"/>
<evidence type="ECO:0000259" key="7">
    <source>
        <dbReference type="PROSITE" id="PS50145"/>
    </source>
</evidence>
<feature type="compositionally biased region" description="Low complexity" evidence="5">
    <location>
        <begin position="191"/>
        <end position="206"/>
    </location>
</feature>
<dbReference type="Gene3D" id="3.30.40.10">
    <property type="entry name" value="Zinc/RING finger domain, C3HC4 (zinc finger)"/>
    <property type="match status" value="2"/>
</dbReference>
<protein>
    <recommendedName>
        <fullName evidence="10">RING-type domain-containing protein</fullName>
    </recommendedName>
</protein>
<dbReference type="AlphaFoldDB" id="A0A5C3KTN3"/>
<evidence type="ECO:0000259" key="6">
    <source>
        <dbReference type="PROSITE" id="PS50089"/>
    </source>
</evidence>
<proteinExistence type="predicted"/>
<name>A0A5C3KTN3_COPMA</name>
<dbReference type="PROSITE" id="PS00518">
    <property type="entry name" value="ZF_RING_1"/>
    <property type="match status" value="1"/>
</dbReference>
<dbReference type="PROSITE" id="PS51257">
    <property type="entry name" value="PROKAR_LIPOPROTEIN"/>
    <property type="match status" value="1"/>
</dbReference>
<feature type="region of interest" description="Disordered" evidence="5">
    <location>
        <begin position="140"/>
        <end position="163"/>
    </location>
</feature>
<dbReference type="Pfam" id="PF13923">
    <property type="entry name" value="zf-C3HC4_2"/>
    <property type="match status" value="1"/>
</dbReference>
<dbReference type="SUPFAM" id="SSF49599">
    <property type="entry name" value="TRAF domain-like"/>
    <property type="match status" value="1"/>
</dbReference>
<keyword evidence="2 4" id="KW-0863">Zinc-finger</keyword>
<feature type="domain" description="TRAF-type" evidence="7">
    <location>
        <begin position="78"/>
        <end position="125"/>
    </location>
</feature>
<keyword evidence="3 4" id="KW-0862">Zinc</keyword>
<dbReference type="InterPro" id="IPR001841">
    <property type="entry name" value="Znf_RING"/>
</dbReference>
<evidence type="ECO:0008006" key="10">
    <source>
        <dbReference type="Google" id="ProtNLM"/>
    </source>
</evidence>
<feature type="region of interest" description="Disordered" evidence="5">
    <location>
        <begin position="191"/>
        <end position="235"/>
    </location>
</feature>
<reference evidence="8 9" key="1">
    <citation type="journal article" date="2019" name="Nat. Ecol. Evol.">
        <title>Megaphylogeny resolves global patterns of mushroom evolution.</title>
        <authorList>
            <person name="Varga T."/>
            <person name="Krizsan K."/>
            <person name="Foldi C."/>
            <person name="Dima B."/>
            <person name="Sanchez-Garcia M."/>
            <person name="Sanchez-Ramirez S."/>
            <person name="Szollosi G.J."/>
            <person name="Szarkandi J.G."/>
            <person name="Papp V."/>
            <person name="Albert L."/>
            <person name="Andreopoulos W."/>
            <person name="Angelini C."/>
            <person name="Antonin V."/>
            <person name="Barry K.W."/>
            <person name="Bougher N.L."/>
            <person name="Buchanan P."/>
            <person name="Buyck B."/>
            <person name="Bense V."/>
            <person name="Catcheside P."/>
            <person name="Chovatia M."/>
            <person name="Cooper J."/>
            <person name="Damon W."/>
            <person name="Desjardin D."/>
            <person name="Finy P."/>
            <person name="Geml J."/>
            <person name="Haridas S."/>
            <person name="Hughes K."/>
            <person name="Justo A."/>
            <person name="Karasinski D."/>
            <person name="Kautmanova I."/>
            <person name="Kiss B."/>
            <person name="Kocsube S."/>
            <person name="Kotiranta H."/>
            <person name="LaButti K.M."/>
            <person name="Lechner B.E."/>
            <person name="Liimatainen K."/>
            <person name="Lipzen A."/>
            <person name="Lukacs Z."/>
            <person name="Mihaltcheva S."/>
            <person name="Morgado L.N."/>
            <person name="Niskanen T."/>
            <person name="Noordeloos M.E."/>
            <person name="Ohm R.A."/>
            <person name="Ortiz-Santana B."/>
            <person name="Ovrebo C."/>
            <person name="Racz N."/>
            <person name="Riley R."/>
            <person name="Savchenko A."/>
            <person name="Shiryaev A."/>
            <person name="Soop K."/>
            <person name="Spirin V."/>
            <person name="Szebenyi C."/>
            <person name="Tomsovsky M."/>
            <person name="Tulloss R.E."/>
            <person name="Uehling J."/>
            <person name="Grigoriev I.V."/>
            <person name="Vagvolgyi C."/>
            <person name="Papp T."/>
            <person name="Martin F.M."/>
            <person name="Miettinen O."/>
            <person name="Hibbett D.S."/>
            <person name="Nagy L.G."/>
        </authorList>
    </citation>
    <scope>NUCLEOTIDE SEQUENCE [LARGE SCALE GENOMIC DNA]</scope>
    <source>
        <strain evidence="8 9">CBS 121175</strain>
    </source>
</reference>
<dbReference type="Proteomes" id="UP000307440">
    <property type="component" value="Unassembled WGS sequence"/>
</dbReference>
<keyword evidence="9" id="KW-1185">Reference proteome</keyword>
<dbReference type="InterPro" id="IPR013083">
    <property type="entry name" value="Znf_RING/FYVE/PHD"/>
</dbReference>
<dbReference type="PROSITE" id="PS50089">
    <property type="entry name" value="ZF_RING_2"/>
    <property type="match status" value="1"/>
</dbReference>
<evidence type="ECO:0000256" key="4">
    <source>
        <dbReference type="PROSITE-ProRule" id="PRU00207"/>
    </source>
</evidence>
<organism evidence="8 9">
    <name type="scientific">Coprinopsis marcescibilis</name>
    <name type="common">Agaric fungus</name>
    <name type="synonym">Psathyrella marcescibilis</name>
    <dbReference type="NCBI Taxonomy" id="230819"/>
    <lineage>
        <taxon>Eukaryota</taxon>
        <taxon>Fungi</taxon>
        <taxon>Dikarya</taxon>
        <taxon>Basidiomycota</taxon>
        <taxon>Agaricomycotina</taxon>
        <taxon>Agaricomycetes</taxon>
        <taxon>Agaricomycetidae</taxon>
        <taxon>Agaricales</taxon>
        <taxon>Agaricineae</taxon>
        <taxon>Psathyrellaceae</taxon>
        <taxon>Coprinopsis</taxon>
    </lineage>
</organism>
<dbReference type="PANTHER" id="PTHR10131:SF94">
    <property type="entry name" value="TNF RECEPTOR-ASSOCIATED FACTOR 4"/>
    <property type="match status" value="1"/>
</dbReference>
<dbReference type="InterPro" id="IPR001293">
    <property type="entry name" value="Znf_TRAF"/>
</dbReference>
<dbReference type="EMBL" id="ML210209">
    <property type="protein sequence ID" value="TFK23969.1"/>
    <property type="molecule type" value="Genomic_DNA"/>
</dbReference>
<evidence type="ECO:0000256" key="1">
    <source>
        <dbReference type="ARBA" id="ARBA00022723"/>
    </source>
</evidence>
<dbReference type="PROSITE" id="PS50145">
    <property type="entry name" value="ZF_TRAF"/>
    <property type="match status" value="1"/>
</dbReference>
<keyword evidence="1 4" id="KW-0479">Metal-binding</keyword>
<dbReference type="InterPro" id="IPR017907">
    <property type="entry name" value="Znf_RING_CS"/>
</dbReference>